<dbReference type="AlphaFoldDB" id="A0A0F9KX26"/>
<proteinExistence type="predicted"/>
<dbReference type="EMBL" id="LAZR01007277">
    <property type="protein sequence ID" value="KKM86303.1"/>
    <property type="molecule type" value="Genomic_DNA"/>
</dbReference>
<name>A0A0F9KX26_9ZZZZ</name>
<gene>
    <name evidence="1" type="ORF">LCGC14_1280290</name>
</gene>
<protein>
    <submittedName>
        <fullName evidence="1">Uncharacterized protein</fullName>
    </submittedName>
</protein>
<organism evidence="1">
    <name type="scientific">marine sediment metagenome</name>
    <dbReference type="NCBI Taxonomy" id="412755"/>
    <lineage>
        <taxon>unclassified sequences</taxon>
        <taxon>metagenomes</taxon>
        <taxon>ecological metagenomes</taxon>
    </lineage>
</organism>
<comment type="caution">
    <text evidence="1">The sequence shown here is derived from an EMBL/GenBank/DDBJ whole genome shotgun (WGS) entry which is preliminary data.</text>
</comment>
<evidence type="ECO:0000313" key="1">
    <source>
        <dbReference type="EMBL" id="KKM86303.1"/>
    </source>
</evidence>
<reference evidence="1" key="1">
    <citation type="journal article" date="2015" name="Nature">
        <title>Complex archaea that bridge the gap between prokaryotes and eukaryotes.</title>
        <authorList>
            <person name="Spang A."/>
            <person name="Saw J.H."/>
            <person name="Jorgensen S.L."/>
            <person name="Zaremba-Niedzwiedzka K."/>
            <person name="Martijn J."/>
            <person name="Lind A.E."/>
            <person name="van Eijk R."/>
            <person name="Schleper C."/>
            <person name="Guy L."/>
            <person name="Ettema T.J."/>
        </authorList>
    </citation>
    <scope>NUCLEOTIDE SEQUENCE</scope>
</reference>
<accession>A0A0F9KX26</accession>
<sequence>MILAFVFLELSIDKKGTKEEFGFYVVHGDDFNSKSKKKASRWCKKNCEKRYVMKTSGCWFQTRGDAEAFELKWSQKVPFLKNM</sequence>